<dbReference type="GO" id="GO:0003964">
    <property type="term" value="F:RNA-directed DNA polymerase activity"/>
    <property type="evidence" value="ECO:0007669"/>
    <property type="project" value="UniProtKB-KW"/>
</dbReference>
<sequence length="64" mass="7239">MFSSLVPNLSAYPFQQLWKSKTPLKVISFAWRLFLDRIPTWDALSRRGVPMINGGGASCIHCND</sequence>
<evidence type="ECO:0000259" key="1">
    <source>
        <dbReference type="Pfam" id="PF13966"/>
    </source>
</evidence>
<feature type="domain" description="Reverse transcriptase zinc-binding" evidence="1">
    <location>
        <begin position="13"/>
        <end position="63"/>
    </location>
</feature>
<dbReference type="Pfam" id="PF13966">
    <property type="entry name" value="zf-RVT"/>
    <property type="match status" value="1"/>
</dbReference>
<evidence type="ECO:0000313" key="2">
    <source>
        <dbReference type="EMBL" id="KAE9616069.1"/>
    </source>
</evidence>
<dbReference type="OrthoDB" id="10537976at2759"/>
<keyword evidence="2" id="KW-0548">Nucleotidyltransferase</keyword>
<keyword evidence="2" id="KW-0695">RNA-directed DNA polymerase</keyword>
<dbReference type="InterPro" id="IPR026960">
    <property type="entry name" value="RVT-Znf"/>
</dbReference>
<organism evidence="2 3">
    <name type="scientific">Lupinus albus</name>
    <name type="common">White lupine</name>
    <name type="synonym">Lupinus termis</name>
    <dbReference type="NCBI Taxonomy" id="3870"/>
    <lineage>
        <taxon>Eukaryota</taxon>
        <taxon>Viridiplantae</taxon>
        <taxon>Streptophyta</taxon>
        <taxon>Embryophyta</taxon>
        <taxon>Tracheophyta</taxon>
        <taxon>Spermatophyta</taxon>
        <taxon>Magnoliopsida</taxon>
        <taxon>eudicotyledons</taxon>
        <taxon>Gunneridae</taxon>
        <taxon>Pentapetalae</taxon>
        <taxon>rosids</taxon>
        <taxon>fabids</taxon>
        <taxon>Fabales</taxon>
        <taxon>Fabaceae</taxon>
        <taxon>Papilionoideae</taxon>
        <taxon>50 kb inversion clade</taxon>
        <taxon>genistoids sensu lato</taxon>
        <taxon>core genistoids</taxon>
        <taxon>Genisteae</taxon>
        <taxon>Lupinus</taxon>
    </lineage>
</organism>
<accession>A0A6A4QQU6</accession>
<evidence type="ECO:0000313" key="3">
    <source>
        <dbReference type="Proteomes" id="UP000447434"/>
    </source>
</evidence>
<name>A0A6A4QQU6_LUPAL</name>
<dbReference type="AlphaFoldDB" id="A0A6A4QQU6"/>
<gene>
    <name evidence="2" type="ORF">Lalb_Chr04g0261871</name>
</gene>
<dbReference type="EMBL" id="WOCE01000004">
    <property type="protein sequence ID" value="KAE9616069.1"/>
    <property type="molecule type" value="Genomic_DNA"/>
</dbReference>
<keyword evidence="3" id="KW-1185">Reference proteome</keyword>
<keyword evidence="2" id="KW-0808">Transferase</keyword>
<proteinExistence type="predicted"/>
<dbReference type="Proteomes" id="UP000447434">
    <property type="component" value="Chromosome 4"/>
</dbReference>
<reference evidence="3" key="1">
    <citation type="journal article" date="2020" name="Nat. Commun.">
        <title>Genome sequence of the cluster root forming white lupin.</title>
        <authorList>
            <person name="Hufnagel B."/>
            <person name="Marques A."/>
            <person name="Soriano A."/>
            <person name="Marques L."/>
            <person name="Divol F."/>
            <person name="Doumas P."/>
            <person name="Sallet E."/>
            <person name="Mancinotti D."/>
            <person name="Carrere S."/>
            <person name="Marande W."/>
            <person name="Arribat S."/>
            <person name="Keller J."/>
            <person name="Huneau C."/>
            <person name="Blein T."/>
            <person name="Aime D."/>
            <person name="Laguerre M."/>
            <person name="Taylor J."/>
            <person name="Schubert V."/>
            <person name="Nelson M."/>
            <person name="Geu-Flores F."/>
            <person name="Crespi M."/>
            <person name="Gallardo-Guerrero K."/>
            <person name="Delaux P.-M."/>
            <person name="Salse J."/>
            <person name="Berges H."/>
            <person name="Guyot R."/>
            <person name="Gouzy J."/>
            <person name="Peret B."/>
        </authorList>
    </citation>
    <scope>NUCLEOTIDE SEQUENCE [LARGE SCALE GENOMIC DNA]</scope>
    <source>
        <strain evidence="3">cv. Amiga</strain>
    </source>
</reference>
<protein>
    <submittedName>
        <fullName evidence="2">Putative reverse transcriptase zinc-binding domain-containing protein</fullName>
    </submittedName>
</protein>
<comment type="caution">
    <text evidence="2">The sequence shown here is derived from an EMBL/GenBank/DDBJ whole genome shotgun (WGS) entry which is preliminary data.</text>
</comment>